<organism evidence="1 2">
    <name type="scientific">Caenibius tardaugens NBRC 16725</name>
    <dbReference type="NCBI Taxonomy" id="1219035"/>
    <lineage>
        <taxon>Bacteria</taxon>
        <taxon>Pseudomonadati</taxon>
        <taxon>Pseudomonadota</taxon>
        <taxon>Alphaproteobacteria</taxon>
        <taxon>Sphingomonadales</taxon>
        <taxon>Erythrobacteraceae</taxon>
        <taxon>Caenibius</taxon>
    </lineage>
</organism>
<dbReference type="Proteomes" id="UP000016568">
    <property type="component" value="Unassembled WGS sequence"/>
</dbReference>
<dbReference type="InterPro" id="IPR025737">
    <property type="entry name" value="FApF"/>
</dbReference>
<protein>
    <recommendedName>
        <fullName evidence="3">Transporter</fullName>
    </recommendedName>
</protein>
<gene>
    <name evidence="1" type="ORF">NT2_10_01140</name>
</gene>
<dbReference type="SUPFAM" id="SSF56935">
    <property type="entry name" value="Porins"/>
    <property type="match status" value="1"/>
</dbReference>
<evidence type="ECO:0000313" key="2">
    <source>
        <dbReference type="Proteomes" id="UP000016568"/>
    </source>
</evidence>
<evidence type="ECO:0008006" key="3">
    <source>
        <dbReference type="Google" id="ProtNLM"/>
    </source>
</evidence>
<accession>U2ZZ49</accession>
<dbReference type="AlphaFoldDB" id="U2ZZ49"/>
<dbReference type="RefSeq" id="WP_021691487.1">
    <property type="nucleotide sequence ID" value="NZ_BASZ01000010.1"/>
</dbReference>
<dbReference type="OrthoDB" id="7505154at2"/>
<comment type="caution">
    <text evidence="1">The sequence shown here is derived from an EMBL/GenBank/DDBJ whole genome shotgun (WGS) entry which is preliminary data.</text>
</comment>
<proteinExistence type="predicted"/>
<dbReference type="Pfam" id="PF13557">
    <property type="entry name" value="Phenol_MetA_deg"/>
    <property type="match status" value="1"/>
</dbReference>
<dbReference type="eggNOG" id="ENOG502ZMVA">
    <property type="taxonomic scope" value="Bacteria"/>
</dbReference>
<reference evidence="1 2" key="1">
    <citation type="submission" date="2013-09" db="EMBL/GenBank/DDBJ databases">
        <title>Whole genome shotgun sequence of Novosphingobium tardaugens NBRC 16725.</title>
        <authorList>
            <person name="Isaki S."/>
            <person name="Hosoyama A."/>
            <person name="Tsuchikane K."/>
            <person name="Katsumata H."/>
            <person name="Ando Y."/>
            <person name="Yamazaki S."/>
            <person name="Fujita N."/>
        </authorList>
    </citation>
    <scope>NUCLEOTIDE SEQUENCE [LARGE SCALE GENOMIC DNA]</scope>
    <source>
        <strain evidence="1 2">NBRC 16725</strain>
    </source>
</reference>
<dbReference type="KEGG" id="ntd:EGO55_07105"/>
<dbReference type="EMBL" id="BASZ01000010">
    <property type="protein sequence ID" value="GAD50669.1"/>
    <property type="molecule type" value="Genomic_DNA"/>
</dbReference>
<evidence type="ECO:0000313" key="1">
    <source>
        <dbReference type="EMBL" id="GAD50669.1"/>
    </source>
</evidence>
<sequence length="219" mass="22787">MTDDPEPTDTGHWEIYAPLIEASGQGKNVEGSVAAEINYGAAPDVQITIGLPMAYTHDSAGMQWGAGDAAVSVKYRFFHDEDAGLSIAAFPGITLPTGTNGMGSGKVTALLPLWGQKDFGPWSLFGGGGYAINPGHDNRNYWTGGIALSRQMTPRLLIGIEASRQGADKVGGSGSTSLGIGLIYNVKGPFRLLLSGGPTFDDAGGAASFHTFMALGMDF</sequence>
<name>U2ZZ49_9SPHN</name>
<keyword evidence="2" id="KW-1185">Reference proteome</keyword>